<feature type="non-terminal residue" evidence="3">
    <location>
        <position position="1"/>
    </location>
</feature>
<evidence type="ECO:0000259" key="2">
    <source>
        <dbReference type="Pfam" id="PF02023"/>
    </source>
</evidence>
<evidence type="ECO:0000313" key="4">
    <source>
        <dbReference type="Proteomes" id="UP001519460"/>
    </source>
</evidence>
<evidence type="ECO:0000256" key="1">
    <source>
        <dbReference type="SAM" id="MobiDB-lite"/>
    </source>
</evidence>
<dbReference type="PANTHER" id="PTHR46888:SF1">
    <property type="entry name" value="RIBONUCLEASE H"/>
    <property type="match status" value="1"/>
</dbReference>
<proteinExistence type="predicted"/>
<protein>
    <recommendedName>
        <fullName evidence="2">SCAN box domain-containing protein</fullName>
    </recommendedName>
</protein>
<gene>
    <name evidence="3" type="ORF">BaRGS_00019014</name>
</gene>
<feature type="region of interest" description="Disordered" evidence="1">
    <location>
        <begin position="175"/>
        <end position="203"/>
    </location>
</feature>
<dbReference type="InterPro" id="IPR003309">
    <property type="entry name" value="SCAN_dom"/>
</dbReference>
<accession>A0ABD0KR21</accession>
<feature type="compositionally biased region" description="Polar residues" evidence="1">
    <location>
        <begin position="177"/>
        <end position="191"/>
    </location>
</feature>
<dbReference type="Gene3D" id="1.10.4020.10">
    <property type="entry name" value="DNA breaking-rejoining enzymes"/>
    <property type="match status" value="1"/>
</dbReference>
<reference evidence="3 4" key="1">
    <citation type="journal article" date="2023" name="Sci. Data">
        <title>Genome assembly of the Korean intertidal mud-creeper Batillaria attramentaria.</title>
        <authorList>
            <person name="Patra A.K."/>
            <person name="Ho P.T."/>
            <person name="Jun S."/>
            <person name="Lee S.J."/>
            <person name="Kim Y."/>
            <person name="Won Y.J."/>
        </authorList>
    </citation>
    <scope>NUCLEOTIDE SEQUENCE [LARGE SCALE GENOMIC DNA]</scope>
    <source>
        <strain evidence="3">Wonlab-2016</strain>
    </source>
</reference>
<comment type="caution">
    <text evidence="3">The sequence shown here is derived from an EMBL/GenBank/DDBJ whole genome shotgun (WGS) entry which is preliminary data.</text>
</comment>
<dbReference type="EMBL" id="JACVVK020000135">
    <property type="protein sequence ID" value="KAK7489619.1"/>
    <property type="molecule type" value="Genomic_DNA"/>
</dbReference>
<dbReference type="InterPro" id="IPR038269">
    <property type="entry name" value="SCAN_sf"/>
</dbReference>
<sequence>RQGTEVTSLQRARGQNGDAYLERFERFAASNNWGQETWAVKLSALLTGKALDFYARLPRGDAEDYNKLKGELLKHYDFTEEGYRRRFRNCKPEDGETPSLFVERLSSYLQKWIQLAGLHEEYADLRDLIIKEQMLNACSKKVAARLREQRDQSLNTMTESAQRYLDAHNLKFGYSRPQRTSAPAGSSQDNQDTPKPKPAENLT</sequence>
<dbReference type="Pfam" id="PF02023">
    <property type="entry name" value="SCAN"/>
    <property type="match status" value="1"/>
</dbReference>
<dbReference type="SUPFAM" id="SSF47353">
    <property type="entry name" value="Retrovirus capsid dimerization domain-like"/>
    <property type="match status" value="1"/>
</dbReference>
<dbReference type="Proteomes" id="UP001519460">
    <property type="component" value="Unassembled WGS sequence"/>
</dbReference>
<dbReference type="AlphaFoldDB" id="A0ABD0KR21"/>
<feature type="compositionally biased region" description="Basic and acidic residues" evidence="1">
    <location>
        <begin position="192"/>
        <end position="203"/>
    </location>
</feature>
<dbReference type="PANTHER" id="PTHR46888">
    <property type="entry name" value="ZINC KNUCKLE DOMAINCONTAINING PROTEIN-RELATED"/>
    <property type="match status" value="1"/>
</dbReference>
<organism evidence="3 4">
    <name type="scientific">Batillaria attramentaria</name>
    <dbReference type="NCBI Taxonomy" id="370345"/>
    <lineage>
        <taxon>Eukaryota</taxon>
        <taxon>Metazoa</taxon>
        <taxon>Spiralia</taxon>
        <taxon>Lophotrochozoa</taxon>
        <taxon>Mollusca</taxon>
        <taxon>Gastropoda</taxon>
        <taxon>Caenogastropoda</taxon>
        <taxon>Sorbeoconcha</taxon>
        <taxon>Cerithioidea</taxon>
        <taxon>Batillariidae</taxon>
        <taxon>Batillaria</taxon>
    </lineage>
</organism>
<keyword evidence="4" id="KW-1185">Reference proteome</keyword>
<feature type="domain" description="SCAN box" evidence="2">
    <location>
        <begin position="81"/>
        <end position="167"/>
    </location>
</feature>
<evidence type="ECO:0000313" key="3">
    <source>
        <dbReference type="EMBL" id="KAK7489619.1"/>
    </source>
</evidence>
<name>A0ABD0KR21_9CAEN</name>